<accession>D7CVP1</accession>
<proteinExistence type="predicted"/>
<keyword evidence="3" id="KW-1185">Reference proteome</keyword>
<dbReference type="EMBL" id="CP002049">
    <property type="protein sequence ID" value="ADI15952.1"/>
    <property type="molecule type" value="Genomic_DNA"/>
</dbReference>
<organism evidence="2 3">
    <name type="scientific">Truepera radiovictrix (strain DSM 17093 / CIP 108686 / LMG 22925 / RQ-24)</name>
    <dbReference type="NCBI Taxonomy" id="649638"/>
    <lineage>
        <taxon>Bacteria</taxon>
        <taxon>Thermotogati</taxon>
        <taxon>Deinococcota</taxon>
        <taxon>Deinococci</taxon>
        <taxon>Trueperales</taxon>
        <taxon>Trueperaceae</taxon>
        <taxon>Truepera</taxon>
    </lineage>
</organism>
<evidence type="ECO:0000313" key="3">
    <source>
        <dbReference type="Proteomes" id="UP000000379"/>
    </source>
</evidence>
<evidence type="ECO:0000313" key="2">
    <source>
        <dbReference type="EMBL" id="ADI15952.1"/>
    </source>
</evidence>
<feature type="compositionally biased region" description="Low complexity" evidence="1">
    <location>
        <begin position="233"/>
        <end position="247"/>
    </location>
</feature>
<feature type="region of interest" description="Disordered" evidence="1">
    <location>
        <begin position="220"/>
        <end position="272"/>
    </location>
</feature>
<dbReference type="Proteomes" id="UP000000379">
    <property type="component" value="Chromosome"/>
</dbReference>
<sequence>MTGARGTLGPLSGGAWVRLLSQAGLSGTLLLSKGERATLFVLGEGRVQGWDVGAPYGLGEVGGRFAFWPHAERPQPSLEPRYPKAAGPLRALPALLEEALLSTAELNVRALFARLAKEAFSGALVFERPHASGVVVVSRGRPAAAALEARAGLLYGPAALRPLLEGEAAALSLYPLPEPLCSSFLALVLAFEAGVRGGRRRKRRRAPWSAKRGTRLCAAARSTWSSSPPPPWKAASSPLAKPPRASLCRTTRPVGRGAATPSRCAVATRSTP</sequence>
<protein>
    <submittedName>
        <fullName evidence="2">Uncharacterized protein</fullName>
    </submittedName>
</protein>
<dbReference type="KEGG" id="tra:Trad_2853"/>
<reference evidence="3" key="1">
    <citation type="submission" date="2010-05" db="EMBL/GenBank/DDBJ databases">
        <title>The complete genome of Truepera radiovictris DSM 17093.</title>
        <authorList>
            <consortium name="US DOE Joint Genome Institute (JGI-PGF)"/>
            <person name="Lucas S."/>
            <person name="Copeland A."/>
            <person name="Lapidus A."/>
            <person name="Glavina del Rio T."/>
            <person name="Dalin E."/>
            <person name="Tice H."/>
            <person name="Bruce D."/>
            <person name="Goodwin L."/>
            <person name="Pitluck S."/>
            <person name="Kyrpides N."/>
            <person name="Mavromatis K."/>
            <person name="Ovchinnikova G."/>
            <person name="Munk A.C."/>
            <person name="Detter J.C."/>
            <person name="Han C."/>
            <person name="Tapia R."/>
            <person name="Land M."/>
            <person name="Hauser L."/>
            <person name="Markowitz V."/>
            <person name="Cheng J.-F."/>
            <person name="Hugenholtz P."/>
            <person name="Woyke T."/>
            <person name="Wu D."/>
            <person name="Tindall B."/>
            <person name="Pomrenke H.G."/>
            <person name="Brambilla E."/>
            <person name="Klenk H.-P."/>
            <person name="Eisen J.A."/>
        </authorList>
    </citation>
    <scope>NUCLEOTIDE SEQUENCE [LARGE SCALE GENOMIC DNA]</scope>
    <source>
        <strain evidence="3">DSM 17093 / CIP 108686 / LMG 22925 / RQ-24</strain>
    </source>
</reference>
<dbReference type="STRING" id="649638.Trad_2853"/>
<gene>
    <name evidence="2" type="ordered locus">Trad_2853</name>
</gene>
<dbReference type="HOGENOM" id="CLU_1022859_0_0_0"/>
<name>D7CVP1_TRURR</name>
<dbReference type="AlphaFoldDB" id="D7CVP1"/>
<evidence type="ECO:0000256" key="1">
    <source>
        <dbReference type="SAM" id="MobiDB-lite"/>
    </source>
</evidence>
<dbReference type="RefSeq" id="WP_013179311.1">
    <property type="nucleotide sequence ID" value="NC_014221.1"/>
</dbReference>
<reference evidence="2 3" key="2">
    <citation type="journal article" date="2011" name="Stand. Genomic Sci.">
        <title>Complete genome sequence of Truepera radiovictrix type strain (RQ-24).</title>
        <authorList>
            <person name="Ivanova N."/>
            <person name="Rohde C."/>
            <person name="Munk C."/>
            <person name="Nolan M."/>
            <person name="Lucas S."/>
            <person name="Del Rio T.G."/>
            <person name="Tice H."/>
            <person name="Deshpande S."/>
            <person name="Cheng J.F."/>
            <person name="Tapia R."/>
            <person name="Han C."/>
            <person name="Goodwin L."/>
            <person name="Pitluck S."/>
            <person name="Liolios K."/>
            <person name="Mavromatis K."/>
            <person name="Mikhailova N."/>
            <person name="Pati A."/>
            <person name="Chen A."/>
            <person name="Palaniappan K."/>
            <person name="Land M."/>
            <person name="Hauser L."/>
            <person name="Chang Y.J."/>
            <person name="Jeffries C.D."/>
            <person name="Brambilla E."/>
            <person name="Rohde M."/>
            <person name="Goker M."/>
            <person name="Tindall B.J."/>
            <person name="Woyke T."/>
            <person name="Bristow J."/>
            <person name="Eisen J.A."/>
            <person name="Markowitz V."/>
            <person name="Hugenholtz P."/>
            <person name="Kyrpides N.C."/>
            <person name="Klenk H.P."/>
            <person name="Lapidus A."/>
        </authorList>
    </citation>
    <scope>NUCLEOTIDE SEQUENCE [LARGE SCALE GENOMIC DNA]</scope>
    <source>
        <strain evidence="3">DSM 17093 / CIP 108686 / LMG 22925 / RQ-24</strain>
    </source>
</reference>